<dbReference type="AlphaFoldDB" id="D2MMS6"/>
<dbReference type="Proteomes" id="UP000005017">
    <property type="component" value="Unassembled WGS sequence"/>
</dbReference>
<evidence type="ECO:0000313" key="2">
    <source>
        <dbReference type="Proteomes" id="UP000005017"/>
    </source>
</evidence>
<comment type="caution">
    <text evidence="1">The sequence shown here is derived from an EMBL/GenBank/DDBJ whole genome shotgun (WGS) entry which is preliminary data.</text>
</comment>
<gene>
    <name evidence="1" type="ORF">HMPREF9013_1060</name>
</gene>
<proteinExistence type="predicted"/>
<sequence length="208" mass="25076">MDEKTFKLVGEKTGLGWALDMVLDNTEYKTFYLENHLGQYPDFDHDHCQMCFEKIMNRDGCEKEGYVTLDFYYWLCKDCFSKYHEYLSAKLLQEDSFKGLTIFEIMDTELTLFDGKYEYEIGRLEFFFNKIKKQPIKKVDVEICPVISSYMAYKYHIELKYKKVILREAEITDILAYIEQVENDQEVLKYTSFNRYPWVKLNFRKPKP</sequence>
<protein>
    <submittedName>
        <fullName evidence="1">Uncharacterized protein</fullName>
    </submittedName>
</protein>
<keyword evidence="2" id="KW-1185">Reference proteome</keyword>
<accession>D2MMS6</accession>
<reference evidence="2" key="1">
    <citation type="submission" date="2009-12" db="EMBL/GenBank/DDBJ databases">
        <title>Sequence of Clostridiales genomosp. BVAB3 str. UPII9-5.</title>
        <authorList>
            <person name="Madupu R."/>
            <person name="Durkin A.S."/>
            <person name="Torralba M."/>
            <person name="Methe B."/>
            <person name="Sutton G.G."/>
            <person name="Strausberg R.L."/>
            <person name="Nelson K.E."/>
        </authorList>
    </citation>
    <scope>NUCLEOTIDE SEQUENCE [LARGE SCALE GENOMIC DNA]</scope>
    <source>
        <strain evidence="2">W1219</strain>
    </source>
</reference>
<organism evidence="1 2">
    <name type="scientific">Bulleidia extructa W1219</name>
    <dbReference type="NCBI Taxonomy" id="679192"/>
    <lineage>
        <taxon>Bacteria</taxon>
        <taxon>Bacillati</taxon>
        <taxon>Bacillota</taxon>
        <taxon>Erysipelotrichia</taxon>
        <taxon>Erysipelotrichales</taxon>
        <taxon>Erysipelotrichaceae</taxon>
        <taxon>Bulleidia</taxon>
    </lineage>
</organism>
<evidence type="ECO:0000313" key="1">
    <source>
        <dbReference type="EMBL" id="EFC06352.1"/>
    </source>
</evidence>
<dbReference type="EMBL" id="ADFR01000002">
    <property type="protein sequence ID" value="EFC06352.1"/>
    <property type="molecule type" value="Genomic_DNA"/>
</dbReference>
<dbReference type="OrthoDB" id="1362328at2"/>
<dbReference type="STRING" id="679192.HMPREF9013_1060"/>
<dbReference type="RefSeq" id="WP_006626697.1">
    <property type="nucleotide sequence ID" value="NZ_ADFR01000002.1"/>
</dbReference>
<name>D2MMS6_9FIRM</name>